<protein>
    <submittedName>
        <fullName evidence="2">Uncharacterized protein</fullName>
    </submittedName>
</protein>
<evidence type="ECO:0000256" key="1">
    <source>
        <dbReference type="SAM" id="MobiDB-lite"/>
    </source>
</evidence>
<dbReference type="Proteomes" id="UP000308197">
    <property type="component" value="Unassembled WGS sequence"/>
</dbReference>
<dbReference type="AlphaFoldDB" id="A0A5C3NQR3"/>
<feature type="compositionally biased region" description="Acidic residues" evidence="1">
    <location>
        <begin position="1"/>
        <end position="23"/>
    </location>
</feature>
<proteinExistence type="predicted"/>
<feature type="compositionally biased region" description="Basic and acidic residues" evidence="1">
    <location>
        <begin position="207"/>
        <end position="216"/>
    </location>
</feature>
<keyword evidence="3" id="KW-1185">Reference proteome</keyword>
<name>A0A5C3NQR3_9APHY</name>
<evidence type="ECO:0000313" key="3">
    <source>
        <dbReference type="Proteomes" id="UP000308197"/>
    </source>
</evidence>
<dbReference type="EMBL" id="ML212372">
    <property type="protein sequence ID" value="TFK78708.1"/>
    <property type="molecule type" value="Genomic_DNA"/>
</dbReference>
<feature type="region of interest" description="Disordered" evidence="1">
    <location>
        <begin position="476"/>
        <end position="635"/>
    </location>
</feature>
<feature type="region of interest" description="Disordered" evidence="1">
    <location>
        <begin position="207"/>
        <end position="228"/>
    </location>
</feature>
<dbReference type="InParanoid" id="A0A5C3NQR3"/>
<feature type="compositionally biased region" description="Low complexity" evidence="1">
    <location>
        <begin position="549"/>
        <end position="566"/>
    </location>
</feature>
<evidence type="ECO:0000313" key="2">
    <source>
        <dbReference type="EMBL" id="TFK78708.1"/>
    </source>
</evidence>
<feature type="compositionally biased region" description="Polar residues" evidence="1">
    <location>
        <begin position="569"/>
        <end position="590"/>
    </location>
</feature>
<gene>
    <name evidence="2" type="ORF">K466DRAFT_606731</name>
</gene>
<feature type="compositionally biased region" description="Polar residues" evidence="1">
    <location>
        <begin position="339"/>
        <end position="380"/>
    </location>
</feature>
<reference evidence="2 3" key="1">
    <citation type="journal article" date="2019" name="Nat. Ecol. Evol.">
        <title>Megaphylogeny resolves global patterns of mushroom evolution.</title>
        <authorList>
            <person name="Varga T."/>
            <person name="Krizsan K."/>
            <person name="Foldi C."/>
            <person name="Dima B."/>
            <person name="Sanchez-Garcia M."/>
            <person name="Sanchez-Ramirez S."/>
            <person name="Szollosi G.J."/>
            <person name="Szarkandi J.G."/>
            <person name="Papp V."/>
            <person name="Albert L."/>
            <person name="Andreopoulos W."/>
            <person name="Angelini C."/>
            <person name="Antonin V."/>
            <person name="Barry K.W."/>
            <person name="Bougher N.L."/>
            <person name="Buchanan P."/>
            <person name="Buyck B."/>
            <person name="Bense V."/>
            <person name="Catcheside P."/>
            <person name="Chovatia M."/>
            <person name="Cooper J."/>
            <person name="Damon W."/>
            <person name="Desjardin D."/>
            <person name="Finy P."/>
            <person name="Geml J."/>
            <person name="Haridas S."/>
            <person name="Hughes K."/>
            <person name="Justo A."/>
            <person name="Karasinski D."/>
            <person name="Kautmanova I."/>
            <person name="Kiss B."/>
            <person name="Kocsube S."/>
            <person name="Kotiranta H."/>
            <person name="LaButti K.M."/>
            <person name="Lechner B.E."/>
            <person name="Liimatainen K."/>
            <person name="Lipzen A."/>
            <person name="Lukacs Z."/>
            <person name="Mihaltcheva S."/>
            <person name="Morgado L.N."/>
            <person name="Niskanen T."/>
            <person name="Noordeloos M.E."/>
            <person name="Ohm R.A."/>
            <person name="Ortiz-Santana B."/>
            <person name="Ovrebo C."/>
            <person name="Racz N."/>
            <person name="Riley R."/>
            <person name="Savchenko A."/>
            <person name="Shiryaev A."/>
            <person name="Soop K."/>
            <person name="Spirin V."/>
            <person name="Szebenyi C."/>
            <person name="Tomsovsky M."/>
            <person name="Tulloss R.E."/>
            <person name="Uehling J."/>
            <person name="Grigoriev I.V."/>
            <person name="Vagvolgyi C."/>
            <person name="Papp T."/>
            <person name="Martin F.M."/>
            <person name="Miettinen O."/>
            <person name="Hibbett D.S."/>
            <person name="Nagy L.G."/>
        </authorList>
    </citation>
    <scope>NUCLEOTIDE SEQUENCE [LARGE SCALE GENOMIC DNA]</scope>
    <source>
        <strain evidence="2 3">HHB13444</strain>
    </source>
</reference>
<organism evidence="2 3">
    <name type="scientific">Polyporus arcularius HHB13444</name>
    <dbReference type="NCBI Taxonomy" id="1314778"/>
    <lineage>
        <taxon>Eukaryota</taxon>
        <taxon>Fungi</taxon>
        <taxon>Dikarya</taxon>
        <taxon>Basidiomycota</taxon>
        <taxon>Agaricomycotina</taxon>
        <taxon>Agaricomycetes</taxon>
        <taxon>Polyporales</taxon>
        <taxon>Polyporaceae</taxon>
        <taxon>Polyporus</taxon>
    </lineage>
</organism>
<accession>A0A5C3NQR3</accession>
<sequence>MSDVPEDLEMDLDDTGYDSEEESWPGPTRTWTTSPQWAWLKRTRPPYLAARKAKRRAVYLEGMYTEYLAEWSECQQIYGHRNEERLSPEEKEVLADAVKKRKKQLLVWHKNRDRKRASTRKLSSLLNAVGISKKGGRLPQAQEVFSSEYYKTDVQPLVRSKTKVMEAELGRKLDPKERLNNVKRCTKEAFDACSDEVKREIKNKVAQAKEDAENGRAGRAVSPDTTNRTPQQFQDAIDLAPQLFEGVIKPYAAASGWTWSVVGAGPLPDNNGKIGHMSAHFGHNEGGVSFAQANIDFEEQCVVPMGRFAKRVFPRDVQEQRSLQAARQASQEDTRSPELPNQQSNLVPSLDVTSDFQNGESSCVQQSALRTSPSGVPSAAQSTQAVLPPVVPSNALVPVGPSIVAHVVDPLAEPSNVIDPLTLMDDPGLLEPGYDEFLAARINSMGRASVDRMLESFAAADPYTFEEFVPELPDWATPLLADPADPGQSQESPTLPVVQSKPAGSSRKRRAPPVAAVELSAHKEASSSEPGGTDAGSQKRRSPRGHATGGTKTPVAVAVTAQTEAVSLSAATSSETGGSRQLRSARSTVVPQKAAAITKGRKGGGTKQTAASKKAAQAPTTKPKPRAAPNARGRT</sequence>
<feature type="compositionally biased region" description="Low complexity" evidence="1">
    <location>
        <begin position="607"/>
        <end position="635"/>
    </location>
</feature>
<feature type="compositionally biased region" description="Low complexity" evidence="1">
    <location>
        <begin position="320"/>
        <end position="329"/>
    </location>
</feature>
<feature type="region of interest" description="Disordered" evidence="1">
    <location>
        <begin position="1"/>
        <end position="32"/>
    </location>
</feature>
<feature type="region of interest" description="Disordered" evidence="1">
    <location>
        <begin position="319"/>
        <end position="380"/>
    </location>
</feature>
<dbReference type="STRING" id="1314778.A0A5C3NQR3"/>